<accession>A0ABP8LJX1</accession>
<dbReference type="InterPro" id="IPR023214">
    <property type="entry name" value="HAD_sf"/>
</dbReference>
<dbReference type="Gene3D" id="2.70.150.10">
    <property type="entry name" value="Calcium-transporting ATPase, cytoplasmic transduction domain A"/>
    <property type="match status" value="1"/>
</dbReference>
<feature type="transmembrane region" description="Helical" evidence="3">
    <location>
        <begin position="284"/>
        <end position="303"/>
    </location>
</feature>
<dbReference type="PANTHER" id="PTHR43520">
    <property type="entry name" value="ATP7, ISOFORM B"/>
    <property type="match status" value="1"/>
</dbReference>
<gene>
    <name evidence="4" type="ORF">GCM10023188_15440</name>
</gene>
<keyword evidence="3" id="KW-1133">Transmembrane helix</keyword>
<dbReference type="PRINTS" id="PR00119">
    <property type="entry name" value="CATATPASE"/>
</dbReference>
<dbReference type="Proteomes" id="UP001500552">
    <property type="component" value="Unassembled WGS sequence"/>
</dbReference>
<dbReference type="PANTHER" id="PTHR43520:SF8">
    <property type="entry name" value="P-TYPE CU(+) TRANSPORTER"/>
    <property type="match status" value="1"/>
</dbReference>
<keyword evidence="3" id="KW-0812">Transmembrane</keyword>
<dbReference type="InterPro" id="IPR036412">
    <property type="entry name" value="HAD-like_sf"/>
</dbReference>
<sequence>MLSSIIYFYGGWPFLTGLWEEVKKGSPGMMTLISMAISVAYFYSTATVFGLEGMDFFWELATLIVIMLLGHWIEMKSVLGASKELELLVSMMPAEAMLVRNGETVRVRIADLQKGDLILVKPGEKVPASDAEEGVETVVYVLVDSQPIGYITMRDQIREESASAIRVLKENGIKNLLLTGDNERVAKSVSDKLGMDGFLANVLPHQKQEKVKELQAKGEFVAMTGDGVNDAPALAQADVGISVGSGTDVAAETADIILVNSNPQDIASLILFGKATNRKMIQNLIWATGCNIIALPLAAGVLYQQGIMISPAVGAALMSLSTVIVAINAQLLRRQIK</sequence>
<dbReference type="Gene3D" id="3.40.50.1000">
    <property type="entry name" value="HAD superfamily/HAD-like"/>
    <property type="match status" value="1"/>
</dbReference>
<reference evidence="5" key="1">
    <citation type="journal article" date="2019" name="Int. J. Syst. Evol. Microbiol.">
        <title>The Global Catalogue of Microorganisms (GCM) 10K type strain sequencing project: providing services to taxonomists for standard genome sequencing and annotation.</title>
        <authorList>
            <consortium name="The Broad Institute Genomics Platform"/>
            <consortium name="The Broad Institute Genome Sequencing Center for Infectious Disease"/>
            <person name="Wu L."/>
            <person name="Ma J."/>
        </authorList>
    </citation>
    <scope>NUCLEOTIDE SEQUENCE [LARGE SCALE GENOMIC DNA]</scope>
    <source>
        <strain evidence="5">JCM 17926</strain>
    </source>
</reference>
<dbReference type="Pfam" id="PF00702">
    <property type="entry name" value="Hydrolase"/>
    <property type="match status" value="1"/>
</dbReference>
<evidence type="ECO:0000256" key="2">
    <source>
        <dbReference type="ARBA" id="ARBA00022967"/>
    </source>
</evidence>
<evidence type="ECO:0000313" key="4">
    <source>
        <dbReference type="EMBL" id="GAA4429697.1"/>
    </source>
</evidence>
<name>A0ABP8LJX1_9BACT</name>
<keyword evidence="3" id="KW-0472">Membrane</keyword>
<protein>
    <recommendedName>
        <fullName evidence="6">ATPase, P-type (Transporting), HAD superfamily, subfamily IC</fullName>
    </recommendedName>
</protein>
<dbReference type="NCBIfam" id="TIGR01494">
    <property type="entry name" value="ATPase_P-type"/>
    <property type="match status" value="1"/>
</dbReference>
<keyword evidence="5" id="KW-1185">Reference proteome</keyword>
<comment type="caution">
    <text evidence="4">The sequence shown here is derived from an EMBL/GenBank/DDBJ whole genome shotgun (WGS) entry which is preliminary data.</text>
</comment>
<evidence type="ECO:0000256" key="1">
    <source>
        <dbReference type="ARBA" id="ARBA00004127"/>
    </source>
</evidence>
<evidence type="ECO:0000256" key="3">
    <source>
        <dbReference type="SAM" id="Phobius"/>
    </source>
</evidence>
<keyword evidence="2" id="KW-1278">Translocase</keyword>
<proteinExistence type="predicted"/>
<feature type="transmembrane region" description="Helical" evidence="3">
    <location>
        <begin position="6"/>
        <end position="22"/>
    </location>
</feature>
<dbReference type="SUPFAM" id="SSF81653">
    <property type="entry name" value="Calcium ATPase, transduction domain A"/>
    <property type="match status" value="1"/>
</dbReference>
<feature type="transmembrane region" description="Helical" evidence="3">
    <location>
        <begin position="56"/>
        <end position="73"/>
    </location>
</feature>
<comment type="subcellular location">
    <subcellularLocation>
        <location evidence="1">Endomembrane system</location>
        <topology evidence="1">Multi-pass membrane protein</topology>
    </subcellularLocation>
</comment>
<organism evidence="4 5">
    <name type="scientific">Pontibacter saemangeumensis</name>
    <dbReference type="NCBI Taxonomy" id="1084525"/>
    <lineage>
        <taxon>Bacteria</taxon>
        <taxon>Pseudomonadati</taxon>
        <taxon>Bacteroidota</taxon>
        <taxon>Cytophagia</taxon>
        <taxon>Cytophagales</taxon>
        <taxon>Hymenobacteraceae</taxon>
        <taxon>Pontibacter</taxon>
    </lineage>
</organism>
<evidence type="ECO:0008006" key="6">
    <source>
        <dbReference type="Google" id="ProtNLM"/>
    </source>
</evidence>
<dbReference type="SUPFAM" id="SSF56784">
    <property type="entry name" value="HAD-like"/>
    <property type="match status" value="1"/>
</dbReference>
<dbReference type="InterPro" id="IPR008250">
    <property type="entry name" value="ATPase_P-typ_transduc_dom_A_sf"/>
</dbReference>
<dbReference type="InterPro" id="IPR001757">
    <property type="entry name" value="P_typ_ATPase"/>
</dbReference>
<evidence type="ECO:0000313" key="5">
    <source>
        <dbReference type="Proteomes" id="UP001500552"/>
    </source>
</evidence>
<feature type="transmembrane region" description="Helical" evidence="3">
    <location>
        <begin position="29"/>
        <end position="50"/>
    </location>
</feature>
<feature type="transmembrane region" description="Helical" evidence="3">
    <location>
        <begin position="309"/>
        <end position="332"/>
    </location>
</feature>
<dbReference type="EMBL" id="BAABHC010000005">
    <property type="protein sequence ID" value="GAA4429697.1"/>
    <property type="molecule type" value="Genomic_DNA"/>
</dbReference>